<evidence type="ECO:0000256" key="7">
    <source>
        <dbReference type="ARBA" id="ARBA00022989"/>
    </source>
</evidence>
<evidence type="ECO:0000256" key="4">
    <source>
        <dbReference type="ARBA" id="ARBA00013533"/>
    </source>
</evidence>
<dbReference type="GO" id="GO:0000022">
    <property type="term" value="P:mitotic spindle elongation"/>
    <property type="evidence" value="ECO:0007669"/>
    <property type="project" value="TreeGrafter"/>
</dbReference>
<evidence type="ECO:0000256" key="6">
    <source>
        <dbReference type="ARBA" id="ARBA00022692"/>
    </source>
</evidence>
<reference evidence="13" key="1">
    <citation type="submission" date="2011-04" db="EMBL/GenBank/DDBJ databases">
        <title>Evolution of plant cell wall degrading machinery underlies the functional diversity of forest fungi.</title>
        <authorList>
            <consortium name="US DOE Joint Genome Institute (JGI-PGF)"/>
            <person name="Eastwood D.C."/>
            <person name="Floudas D."/>
            <person name="Binder M."/>
            <person name="Majcherczyk A."/>
            <person name="Schneider P."/>
            <person name="Aerts A."/>
            <person name="Asiegbu F.O."/>
            <person name="Baker S.E."/>
            <person name="Barry K."/>
            <person name="Bendiksby M."/>
            <person name="Blumentritt M."/>
            <person name="Coutinho P.M."/>
            <person name="Cullen D."/>
            <person name="Cullen D."/>
            <person name="Gathman A."/>
            <person name="Goodell B."/>
            <person name="Henrissat B."/>
            <person name="Ihrmark K."/>
            <person name="Kauserud H."/>
            <person name="Kohler A."/>
            <person name="LaButti K."/>
            <person name="Lapidus A."/>
            <person name="Lavin J.L."/>
            <person name="Lee Y.-H."/>
            <person name="Lindquist E."/>
            <person name="Lilly W."/>
            <person name="Lucas S."/>
            <person name="Morin E."/>
            <person name="Murat C."/>
            <person name="Oguiza J.A."/>
            <person name="Park J."/>
            <person name="Pisabarro A.G."/>
            <person name="Riley R."/>
            <person name="Rosling A."/>
            <person name="Salamov A."/>
            <person name="Schmidt O."/>
            <person name="Schmutz J."/>
            <person name="Skrede I."/>
            <person name="Stenlid J."/>
            <person name="Wiebenga A."/>
            <person name="Xie X."/>
            <person name="Kues U."/>
            <person name="Hibbett D.S."/>
            <person name="Hoffmeister D."/>
            <person name="Hogberg N."/>
            <person name="Martin F."/>
            <person name="Grigoriev I.V."/>
            <person name="Watkinson S.C."/>
        </authorList>
    </citation>
    <scope>NUCLEOTIDE SEQUENCE</scope>
    <source>
        <strain evidence="13">S7.9</strain>
    </source>
</reference>
<dbReference type="PANTHER" id="PTHR47549">
    <property type="entry name" value="GOLGI APPARATUS MEMBRANE PROTEIN TVP38-RELATED"/>
    <property type="match status" value="1"/>
</dbReference>
<dbReference type="EMBL" id="GL945431">
    <property type="protein sequence ID" value="EGO27471.1"/>
    <property type="molecule type" value="Genomic_DNA"/>
</dbReference>
<dbReference type="InterPro" id="IPR032816">
    <property type="entry name" value="VTT_dom"/>
</dbReference>
<feature type="transmembrane region" description="Helical" evidence="11">
    <location>
        <begin position="166"/>
        <end position="187"/>
    </location>
</feature>
<evidence type="ECO:0000256" key="3">
    <source>
        <dbReference type="ARBA" id="ARBA00008640"/>
    </source>
</evidence>
<dbReference type="RefSeq" id="XP_007315562.1">
    <property type="nucleotide sequence ID" value="XM_007315500.1"/>
</dbReference>
<keyword evidence="7 11" id="KW-1133">Transmembrane helix</keyword>
<dbReference type="OrthoDB" id="166803at2759"/>
<dbReference type="Proteomes" id="UP000008064">
    <property type="component" value="Unassembled WGS sequence"/>
</dbReference>
<protein>
    <recommendedName>
        <fullName evidence="4">Golgi apparatus membrane protein TVP38</fullName>
    </recommendedName>
    <alternativeName>
        <fullName evidence="5">Golgi apparatus membrane protein tvp38</fullName>
    </alternativeName>
</protein>
<dbReference type="PANTHER" id="PTHR47549:SF3">
    <property type="entry name" value="GOLGI APPARATUS MEMBRANE PROTEIN TVP38"/>
    <property type="match status" value="1"/>
</dbReference>
<evidence type="ECO:0000256" key="1">
    <source>
        <dbReference type="ARBA" id="ARBA00002978"/>
    </source>
</evidence>
<feature type="transmembrane region" description="Helical" evidence="11">
    <location>
        <begin position="286"/>
        <end position="305"/>
    </location>
</feature>
<dbReference type="InterPro" id="IPR051076">
    <property type="entry name" value="Golgi_membrane_TVP38/TMEM64"/>
</dbReference>
<evidence type="ECO:0000256" key="8">
    <source>
        <dbReference type="ARBA" id="ARBA00023034"/>
    </source>
</evidence>
<keyword evidence="9 11" id="KW-0472">Membrane</keyword>
<accession>F8NMS4</accession>
<comment type="subcellular location">
    <subcellularLocation>
        <location evidence="2">Golgi apparatus membrane</location>
        <topology evidence="2">Multi-pass membrane protein</topology>
    </subcellularLocation>
</comment>
<feature type="transmembrane region" description="Helical" evidence="11">
    <location>
        <begin position="86"/>
        <end position="107"/>
    </location>
</feature>
<evidence type="ECO:0000259" key="12">
    <source>
        <dbReference type="Pfam" id="PF09335"/>
    </source>
</evidence>
<evidence type="ECO:0000256" key="11">
    <source>
        <dbReference type="SAM" id="Phobius"/>
    </source>
</evidence>
<evidence type="ECO:0000256" key="2">
    <source>
        <dbReference type="ARBA" id="ARBA00004653"/>
    </source>
</evidence>
<evidence type="ECO:0000256" key="9">
    <source>
        <dbReference type="ARBA" id="ARBA00023136"/>
    </source>
</evidence>
<dbReference type="GO" id="GO:0000139">
    <property type="term" value="C:Golgi membrane"/>
    <property type="evidence" value="ECO:0007669"/>
    <property type="project" value="UniProtKB-SubCell"/>
</dbReference>
<evidence type="ECO:0000256" key="10">
    <source>
        <dbReference type="SAM" id="MobiDB-lite"/>
    </source>
</evidence>
<feature type="compositionally biased region" description="Low complexity" evidence="10">
    <location>
        <begin position="40"/>
        <end position="54"/>
    </location>
</feature>
<feature type="region of interest" description="Disordered" evidence="10">
    <location>
        <begin position="1"/>
        <end position="70"/>
    </location>
</feature>
<dbReference type="GO" id="GO:0016192">
    <property type="term" value="P:vesicle-mediated transport"/>
    <property type="evidence" value="ECO:0007669"/>
    <property type="project" value="TreeGrafter"/>
</dbReference>
<keyword evidence="6 11" id="KW-0812">Transmembrane</keyword>
<organism>
    <name type="scientific">Serpula lacrymans var. lacrymans (strain S7.9)</name>
    <name type="common">Dry rot fungus</name>
    <dbReference type="NCBI Taxonomy" id="578457"/>
    <lineage>
        <taxon>Eukaryota</taxon>
        <taxon>Fungi</taxon>
        <taxon>Dikarya</taxon>
        <taxon>Basidiomycota</taxon>
        <taxon>Agaricomycotina</taxon>
        <taxon>Agaricomycetes</taxon>
        <taxon>Agaricomycetidae</taxon>
        <taxon>Boletales</taxon>
        <taxon>Coniophorineae</taxon>
        <taxon>Serpulaceae</taxon>
        <taxon>Serpula</taxon>
    </lineage>
</organism>
<evidence type="ECO:0000313" key="13">
    <source>
        <dbReference type="EMBL" id="EGO27471.1"/>
    </source>
</evidence>
<feature type="domain" description="VTT" evidence="12">
    <location>
        <begin position="148"/>
        <end position="262"/>
    </location>
</feature>
<name>F8NMS4_SERL9</name>
<dbReference type="HOGENOM" id="CLU_036940_0_1_1"/>
<sequence>MDEKKDPTHADLVSLPLSSSSPHSTINHPQHISDIHNHRPPTTTTPSLSSQFTTHSPHLPLPTHTRRQSQRYVRPRGLRIANLFKAWLPIILYAASSLAFVLAIAFWKDQVFDGLDSLSHWLRTDDSLGYLVLFVLIFLTTFPPLPLYSTLITLSGYTWGPWKGALVSYLAALSGAVTVFILSRTFIRGAITRWLARTHSIRRAVRAIERRPSLLFLVRLAPYPYNVMNCLLAASPTLTLKTYTGCTALSLFKVIIHTSIGASMHSFKNTDAPEDEAEDNAMARTWTIVGIGLCVVILLYLSYVARRAVDSELDDDEDYGEARGGEETVAFLLGEGEAESREAVGVPTGNDNMAEAGLGAMNCVNTAKEFEGDESIVL</sequence>
<keyword evidence="8" id="KW-0333">Golgi apparatus</keyword>
<gene>
    <name evidence="13" type="ORF">SERLADRAFT_346914</name>
</gene>
<comment type="function">
    <text evidence="1">Golgi membrane protein involved in vesicular trafficking and spindle migration.</text>
</comment>
<evidence type="ECO:0000256" key="5">
    <source>
        <dbReference type="ARBA" id="ARBA00020673"/>
    </source>
</evidence>
<proteinExistence type="inferred from homology"/>
<dbReference type="KEGG" id="sla:SERLADRAFT_346914"/>
<dbReference type="GeneID" id="18809121"/>
<comment type="similarity">
    <text evidence="3">Belongs to the TVP38/TMEM64 family.</text>
</comment>
<dbReference type="AlphaFoldDB" id="F8NMS4"/>
<feature type="compositionally biased region" description="Low complexity" evidence="10">
    <location>
        <begin position="14"/>
        <end position="24"/>
    </location>
</feature>
<feature type="transmembrane region" description="Helical" evidence="11">
    <location>
        <begin position="128"/>
        <end position="146"/>
    </location>
</feature>
<dbReference type="Pfam" id="PF09335">
    <property type="entry name" value="VTT_dom"/>
    <property type="match status" value="1"/>
</dbReference>